<evidence type="ECO:0000256" key="2">
    <source>
        <dbReference type="SAM" id="SignalP"/>
    </source>
</evidence>
<reference evidence="3 4" key="1">
    <citation type="journal article" date="2019" name="Nat. Ecol. Evol.">
        <title>Megaphylogeny resolves global patterns of mushroom evolution.</title>
        <authorList>
            <person name="Varga T."/>
            <person name="Krizsan K."/>
            <person name="Foldi C."/>
            <person name="Dima B."/>
            <person name="Sanchez-Garcia M."/>
            <person name="Sanchez-Ramirez S."/>
            <person name="Szollosi G.J."/>
            <person name="Szarkandi J.G."/>
            <person name="Papp V."/>
            <person name="Albert L."/>
            <person name="Andreopoulos W."/>
            <person name="Angelini C."/>
            <person name="Antonin V."/>
            <person name="Barry K.W."/>
            <person name="Bougher N.L."/>
            <person name="Buchanan P."/>
            <person name="Buyck B."/>
            <person name="Bense V."/>
            <person name="Catcheside P."/>
            <person name="Chovatia M."/>
            <person name="Cooper J."/>
            <person name="Damon W."/>
            <person name="Desjardin D."/>
            <person name="Finy P."/>
            <person name="Geml J."/>
            <person name="Haridas S."/>
            <person name="Hughes K."/>
            <person name="Justo A."/>
            <person name="Karasinski D."/>
            <person name="Kautmanova I."/>
            <person name="Kiss B."/>
            <person name="Kocsube S."/>
            <person name="Kotiranta H."/>
            <person name="LaButti K.M."/>
            <person name="Lechner B.E."/>
            <person name="Liimatainen K."/>
            <person name="Lipzen A."/>
            <person name="Lukacs Z."/>
            <person name="Mihaltcheva S."/>
            <person name="Morgado L.N."/>
            <person name="Niskanen T."/>
            <person name="Noordeloos M.E."/>
            <person name="Ohm R.A."/>
            <person name="Ortiz-Santana B."/>
            <person name="Ovrebo C."/>
            <person name="Racz N."/>
            <person name="Riley R."/>
            <person name="Savchenko A."/>
            <person name="Shiryaev A."/>
            <person name="Soop K."/>
            <person name="Spirin V."/>
            <person name="Szebenyi C."/>
            <person name="Tomsovsky M."/>
            <person name="Tulloss R.E."/>
            <person name="Uehling J."/>
            <person name="Grigoriev I.V."/>
            <person name="Vagvolgyi C."/>
            <person name="Papp T."/>
            <person name="Martin F.M."/>
            <person name="Miettinen O."/>
            <person name="Hibbett D.S."/>
            <person name="Nagy L.G."/>
        </authorList>
    </citation>
    <scope>NUCLEOTIDE SEQUENCE [LARGE SCALE GENOMIC DNA]</scope>
    <source>
        <strain evidence="3 4">CBS 166.37</strain>
    </source>
</reference>
<organism evidence="3 4">
    <name type="scientific">Crucibulum laeve</name>
    <dbReference type="NCBI Taxonomy" id="68775"/>
    <lineage>
        <taxon>Eukaryota</taxon>
        <taxon>Fungi</taxon>
        <taxon>Dikarya</taxon>
        <taxon>Basidiomycota</taxon>
        <taxon>Agaricomycotina</taxon>
        <taxon>Agaricomycetes</taxon>
        <taxon>Agaricomycetidae</taxon>
        <taxon>Agaricales</taxon>
        <taxon>Agaricineae</taxon>
        <taxon>Nidulariaceae</taxon>
        <taxon>Crucibulum</taxon>
    </lineage>
</organism>
<dbReference type="STRING" id="68775.A0A5C3LXQ8"/>
<feature type="signal peptide" evidence="2">
    <location>
        <begin position="1"/>
        <end position="18"/>
    </location>
</feature>
<dbReference type="InterPro" id="IPR018803">
    <property type="entry name" value="Ish1/Msc1-like"/>
</dbReference>
<evidence type="ECO:0000313" key="3">
    <source>
        <dbReference type="EMBL" id="TFK37710.1"/>
    </source>
</evidence>
<feature type="region of interest" description="Disordered" evidence="1">
    <location>
        <begin position="484"/>
        <end position="521"/>
    </location>
</feature>
<proteinExistence type="predicted"/>
<dbReference type="AlphaFoldDB" id="A0A5C3LXQ8"/>
<evidence type="ECO:0000313" key="4">
    <source>
        <dbReference type="Proteomes" id="UP000308652"/>
    </source>
</evidence>
<evidence type="ECO:0008006" key="5">
    <source>
        <dbReference type="Google" id="ProtNLM"/>
    </source>
</evidence>
<evidence type="ECO:0000256" key="1">
    <source>
        <dbReference type="SAM" id="MobiDB-lite"/>
    </source>
</evidence>
<keyword evidence="2" id="KW-0732">Signal</keyword>
<name>A0A5C3LXQ8_9AGAR</name>
<feature type="chain" id="PRO_5022842633" description="Stress response protein ish1" evidence="2">
    <location>
        <begin position="19"/>
        <end position="521"/>
    </location>
</feature>
<dbReference type="EMBL" id="ML213607">
    <property type="protein sequence ID" value="TFK37710.1"/>
    <property type="molecule type" value="Genomic_DNA"/>
</dbReference>
<keyword evidence="4" id="KW-1185">Reference proteome</keyword>
<dbReference type="Proteomes" id="UP000308652">
    <property type="component" value="Unassembled WGS sequence"/>
</dbReference>
<dbReference type="Pfam" id="PF10281">
    <property type="entry name" value="Ish1"/>
    <property type="match status" value="5"/>
</dbReference>
<protein>
    <recommendedName>
        <fullName evidence="5">Stress response protein ish1</fullName>
    </recommendedName>
</protein>
<sequence>MRPSLLLVGLSLTLSAQASWFGGASSDEPAYSSWSTTELRQWLEQHKVDLPSHTPTQAELRDLVAANWNAAAAWTQEQYANAQKSFADVRDSSFDAWDESRLREFLLEQGVVAPKGPREQLVLLAKSRYKAYTDAASSLSSRASATASTAVYGDTKHQMSKSAASIASQATAAAAQATRDAARTFDESKDYVYSTWDDNQLRSYLENKGVIKTKSQKKRDELIALMHDAYGRVTNPVWDAWSDSYIHHWLVSHNVIKSDAQKNREKLRAQMNKYYYSTTDSVWNTWTDSQLKQWLVERGYVRSDAQVKRDKMLKLVEDNYVNARDTFWSAWSDNQIRDWLIEHGYMRSDAQVKRDELIKSVNDRWTDANAKTAAYLTWPDARLRAYLREHGVSEELVPGDRPGLLQETRIRWVQTQTRAEALFSKIRDIVNGGVFQIEEALHKLTSLLAGGWEETKEKGHETKVKGEKGYEQAKVKGEKGYYEAKAKGEKGWKDSRENVGEKVKAGGDKVKTGGEKIKGEL</sequence>
<gene>
    <name evidence="3" type="ORF">BDQ12DRAFT_632360</name>
</gene>
<dbReference type="OrthoDB" id="2527403at2759"/>
<accession>A0A5C3LXQ8</accession>